<dbReference type="CDD" id="cd08662">
    <property type="entry name" value="M13"/>
    <property type="match status" value="1"/>
</dbReference>
<reference evidence="10 11" key="1">
    <citation type="journal article" date="2019" name="Int. J. Syst. Evol. Microbiol.">
        <title>The Global Catalogue of Microorganisms (GCM) 10K type strain sequencing project: providing services to taxonomists for standard genome sequencing and annotation.</title>
        <authorList>
            <consortium name="The Broad Institute Genomics Platform"/>
            <consortium name="The Broad Institute Genome Sequencing Center for Infectious Disease"/>
            <person name="Wu L."/>
            <person name="Ma J."/>
        </authorList>
    </citation>
    <scope>NUCLEOTIDE SEQUENCE [LARGE SCALE GENOMIC DNA]</scope>
    <source>
        <strain evidence="10 11">JCM 14283</strain>
    </source>
</reference>
<evidence type="ECO:0000256" key="3">
    <source>
        <dbReference type="ARBA" id="ARBA00022670"/>
    </source>
</evidence>
<name>A0ABN2TV15_9MICO</name>
<feature type="domain" description="Peptidase M13 N-terminal" evidence="9">
    <location>
        <begin position="42"/>
        <end position="421"/>
    </location>
</feature>
<dbReference type="Proteomes" id="UP001501285">
    <property type="component" value="Unassembled WGS sequence"/>
</dbReference>
<keyword evidence="7" id="KW-0482">Metalloprotease</keyword>
<comment type="cofactor">
    <cofactor evidence="1">
        <name>Zn(2+)</name>
        <dbReference type="ChEBI" id="CHEBI:29105"/>
    </cofactor>
</comment>
<organism evidence="10 11">
    <name type="scientific">Terrabacter terrae</name>
    <dbReference type="NCBI Taxonomy" id="318434"/>
    <lineage>
        <taxon>Bacteria</taxon>
        <taxon>Bacillati</taxon>
        <taxon>Actinomycetota</taxon>
        <taxon>Actinomycetes</taxon>
        <taxon>Micrococcales</taxon>
        <taxon>Intrasporangiaceae</taxon>
        <taxon>Terrabacter</taxon>
    </lineage>
</organism>
<dbReference type="InterPro" id="IPR024079">
    <property type="entry name" value="MetalloPept_cat_dom_sf"/>
</dbReference>
<comment type="similarity">
    <text evidence="2">Belongs to the peptidase M13 family.</text>
</comment>
<accession>A0ABN2TV15</accession>
<evidence type="ECO:0000313" key="10">
    <source>
        <dbReference type="EMBL" id="GAA2021262.1"/>
    </source>
</evidence>
<keyword evidence="11" id="KW-1185">Reference proteome</keyword>
<dbReference type="EMBL" id="BAAANB010000001">
    <property type="protein sequence ID" value="GAA2021262.1"/>
    <property type="molecule type" value="Genomic_DNA"/>
</dbReference>
<dbReference type="Gene3D" id="3.40.390.10">
    <property type="entry name" value="Collagenase (Catalytic Domain)"/>
    <property type="match status" value="1"/>
</dbReference>
<evidence type="ECO:0000256" key="5">
    <source>
        <dbReference type="ARBA" id="ARBA00022801"/>
    </source>
</evidence>
<dbReference type="PROSITE" id="PS51885">
    <property type="entry name" value="NEPRILYSIN"/>
    <property type="match status" value="1"/>
</dbReference>
<dbReference type="Pfam" id="PF01431">
    <property type="entry name" value="Peptidase_M13"/>
    <property type="match status" value="1"/>
</dbReference>
<evidence type="ECO:0000259" key="9">
    <source>
        <dbReference type="Pfam" id="PF05649"/>
    </source>
</evidence>
<dbReference type="InterPro" id="IPR008753">
    <property type="entry name" value="Peptidase_M13_N"/>
</dbReference>
<comment type="caution">
    <text evidence="10">The sequence shown here is derived from an EMBL/GenBank/DDBJ whole genome shotgun (WGS) entry which is preliminary data.</text>
</comment>
<dbReference type="Gene3D" id="1.10.1380.10">
    <property type="entry name" value="Neutral endopeptidase , domain2"/>
    <property type="match status" value="1"/>
</dbReference>
<evidence type="ECO:0000256" key="7">
    <source>
        <dbReference type="ARBA" id="ARBA00023049"/>
    </source>
</evidence>
<feature type="domain" description="Peptidase M13 C-terminal" evidence="8">
    <location>
        <begin position="473"/>
        <end position="676"/>
    </location>
</feature>
<evidence type="ECO:0000256" key="1">
    <source>
        <dbReference type="ARBA" id="ARBA00001947"/>
    </source>
</evidence>
<dbReference type="InterPro" id="IPR018497">
    <property type="entry name" value="Peptidase_M13_C"/>
</dbReference>
<dbReference type="InterPro" id="IPR042089">
    <property type="entry name" value="Peptidase_M13_dom_2"/>
</dbReference>
<dbReference type="SUPFAM" id="SSF55486">
    <property type="entry name" value="Metalloproteases ('zincins'), catalytic domain"/>
    <property type="match status" value="1"/>
</dbReference>
<evidence type="ECO:0000313" key="11">
    <source>
        <dbReference type="Proteomes" id="UP001501285"/>
    </source>
</evidence>
<dbReference type="PRINTS" id="PR00786">
    <property type="entry name" value="NEPRILYSIN"/>
</dbReference>
<keyword evidence="4" id="KW-0479">Metal-binding</keyword>
<sequence>MSDAVTRLPPRRAGLVRHSQWGDDVVRKSGINLEALDRSTRPQDDLFRFVNGTWLDTTEIPGDRARFGTFDILREVSTARVRDLIEGAARAAEDEAPGTPKRQVGDLYASFTDTDRIEELGLAPLQALLSQVAGIDGVDSLARALGQLARDGVPGAVQHFVSPDERSPEHYVVYLEQGGLGLPDESYYREDKYADVRTAYVAHIGRLLGLAGIPEADEKAARILALETLLARSHWDTVSNRDAVKTYNAHSFDELKALAPQFPWETWLSGLRAPSGAFDKVVVRQPSFVSGLGEALESADISDWRSWLTWHVMSEFASLLPESFVDEDFDFYGRTLSGQPENKERWKRGVSVVESCVGEAVGQLYAERWFPPAAKARMQELVGNLVEAFRRSFSSLEWMSPETRTEAIAKLDAFTPKIGYPDVWRDYSAIEIDASDLAGNVRRSTAFEIDRNLAKLGQPIDRTEWFMLPQTVNAYYMPSMNEIVFPAAILQPPFFDLEADDAVNYGGIGAVIGHELGHGFDDQGSRYDGTGALRDWWTEADRERFDALSQRLIEQFSRYTPAGLSEDHKVNGALTVGENIGDLGGLQIGYSAYCIATEHGGMPEVDGFTGPQRFFMGWAQVWKGKAREAEAVRLLAVDPHSPQDLRGNAVRNVTEFHEAFGVKPGDDMWLDEDERVRIL</sequence>
<evidence type="ECO:0000259" key="8">
    <source>
        <dbReference type="Pfam" id="PF01431"/>
    </source>
</evidence>
<dbReference type="Pfam" id="PF05649">
    <property type="entry name" value="Peptidase_M13_N"/>
    <property type="match status" value="1"/>
</dbReference>
<dbReference type="InterPro" id="IPR000718">
    <property type="entry name" value="Peptidase_M13"/>
</dbReference>
<evidence type="ECO:0000256" key="4">
    <source>
        <dbReference type="ARBA" id="ARBA00022723"/>
    </source>
</evidence>
<keyword evidence="3" id="KW-0645">Protease</keyword>
<evidence type="ECO:0000256" key="6">
    <source>
        <dbReference type="ARBA" id="ARBA00022833"/>
    </source>
</evidence>
<proteinExistence type="inferred from homology"/>
<dbReference type="PANTHER" id="PTHR11733:SF167">
    <property type="entry name" value="FI17812P1-RELATED"/>
    <property type="match status" value="1"/>
</dbReference>
<keyword evidence="6" id="KW-0862">Zinc</keyword>
<evidence type="ECO:0000256" key="2">
    <source>
        <dbReference type="ARBA" id="ARBA00007357"/>
    </source>
</evidence>
<protein>
    <submittedName>
        <fullName evidence="10">M13 family metallopeptidase</fullName>
    </submittedName>
</protein>
<dbReference type="PANTHER" id="PTHR11733">
    <property type="entry name" value="ZINC METALLOPROTEASE FAMILY M13 NEPRILYSIN-RELATED"/>
    <property type="match status" value="1"/>
</dbReference>
<gene>
    <name evidence="10" type="ORF">GCM10009740_07270</name>
</gene>
<keyword evidence="5" id="KW-0378">Hydrolase</keyword>